<keyword evidence="6" id="KW-1185">Reference proteome</keyword>
<keyword evidence="2" id="KW-0238">DNA-binding</keyword>
<dbReference type="AlphaFoldDB" id="A0A1G8QGJ1"/>
<evidence type="ECO:0000313" key="6">
    <source>
        <dbReference type="Proteomes" id="UP000198853"/>
    </source>
</evidence>
<dbReference type="InterPro" id="IPR039422">
    <property type="entry name" value="MarR/SlyA-like"/>
</dbReference>
<organism evidence="5 6">
    <name type="scientific">Natribacillus halophilus</name>
    <dbReference type="NCBI Taxonomy" id="549003"/>
    <lineage>
        <taxon>Bacteria</taxon>
        <taxon>Bacillati</taxon>
        <taxon>Bacillota</taxon>
        <taxon>Bacilli</taxon>
        <taxon>Bacillales</taxon>
        <taxon>Bacillaceae</taxon>
        <taxon>Natribacillus</taxon>
    </lineage>
</organism>
<keyword evidence="1" id="KW-0805">Transcription regulation</keyword>
<accession>A0A1G8QGJ1</accession>
<evidence type="ECO:0000256" key="1">
    <source>
        <dbReference type="ARBA" id="ARBA00023015"/>
    </source>
</evidence>
<dbReference type="SUPFAM" id="SSF46785">
    <property type="entry name" value="Winged helix' DNA-binding domain"/>
    <property type="match status" value="1"/>
</dbReference>
<dbReference type="SMART" id="SM00347">
    <property type="entry name" value="HTH_MARR"/>
    <property type="match status" value="1"/>
</dbReference>
<evidence type="ECO:0000259" key="4">
    <source>
        <dbReference type="PROSITE" id="PS50995"/>
    </source>
</evidence>
<dbReference type="Pfam" id="PF01047">
    <property type="entry name" value="MarR"/>
    <property type="match status" value="1"/>
</dbReference>
<evidence type="ECO:0000313" key="5">
    <source>
        <dbReference type="EMBL" id="SDJ03837.1"/>
    </source>
</evidence>
<dbReference type="GO" id="GO:0003677">
    <property type="term" value="F:DNA binding"/>
    <property type="evidence" value="ECO:0007669"/>
    <property type="project" value="UniProtKB-KW"/>
</dbReference>
<dbReference type="PROSITE" id="PS50995">
    <property type="entry name" value="HTH_MARR_2"/>
    <property type="match status" value="1"/>
</dbReference>
<dbReference type="PANTHER" id="PTHR33164">
    <property type="entry name" value="TRANSCRIPTIONAL REGULATOR, MARR FAMILY"/>
    <property type="match status" value="1"/>
</dbReference>
<dbReference type="GO" id="GO:0003700">
    <property type="term" value="F:DNA-binding transcription factor activity"/>
    <property type="evidence" value="ECO:0007669"/>
    <property type="project" value="InterPro"/>
</dbReference>
<evidence type="ECO:0000256" key="3">
    <source>
        <dbReference type="ARBA" id="ARBA00023163"/>
    </source>
</evidence>
<sequence length="143" mass="16359">MEDKDLSLKLLVVLMKAEHAIADATQADMKRYGLTPSEFAVLELLYHKGDQPIQQLGKRILLTSGSLTYVVDKLEQKDLLSRVRCTEDRRVVYASINDNGKELMARVFPQHRESVDQIFARLNTEEKETMIELLKRVGLALDE</sequence>
<proteinExistence type="predicted"/>
<feature type="domain" description="HTH marR-type" evidence="4">
    <location>
        <begin position="7"/>
        <end position="139"/>
    </location>
</feature>
<dbReference type="InterPro" id="IPR036390">
    <property type="entry name" value="WH_DNA-bd_sf"/>
</dbReference>
<dbReference type="OrthoDB" id="9799747at2"/>
<name>A0A1G8QGJ1_9BACI</name>
<dbReference type="GO" id="GO:0006950">
    <property type="term" value="P:response to stress"/>
    <property type="evidence" value="ECO:0007669"/>
    <property type="project" value="TreeGrafter"/>
</dbReference>
<dbReference type="InterPro" id="IPR036388">
    <property type="entry name" value="WH-like_DNA-bd_sf"/>
</dbReference>
<evidence type="ECO:0000256" key="2">
    <source>
        <dbReference type="ARBA" id="ARBA00023125"/>
    </source>
</evidence>
<dbReference type="InterPro" id="IPR000835">
    <property type="entry name" value="HTH_MarR-typ"/>
</dbReference>
<dbReference type="Proteomes" id="UP000198853">
    <property type="component" value="Unassembled WGS sequence"/>
</dbReference>
<keyword evidence="3" id="KW-0804">Transcription</keyword>
<reference evidence="5 6" key="1">
    <citation type="submission" date="2016-10" db="EMBL/GenBank/DDBJ databases">
        <authorList>
            <person name="de Groot N.N."/>
        </authorList>
    </citation>
    <scope>NUCLEOTIDE SEQUENCE [LARGE SCALE GENOMIC DNA]</scope>
    <source>
        <strain evidence="5 6">DSM 21771</strain>
    </source>
</reference>
<dbReference type="EMBL" id="FNEN01000012">
    <property type="protein sequence ID" value="SDJ03837.1"/>
    <property type="molecule type" value="Genomic_DNA"/>
</dbReference>
<gene>
    <name evidence="5" type="ORF">SAMN04488123_11226</name>
</gene>
<dbReference type="PANTHER" id="PTHR33164:SF56">
    <property type="entry name" value="HTH-TYPE TRANSCRIPTIONAL REGULATOR MHQR"/>
    <property type="match status" value="1"/>
</dbReference>
<dbReference type="RefSeq" id="WP_090399149.1">
    <property type="nucleotide sequence ID" value="NZ_FNEN01000012.1"/>
</dbReference>
<dbReference type="Gene3D" id="1.10.10.10">
    <property type="entry name" value="Winged helix-like DNA-binding domain superfamily/Winged helix DNA-binding domain"/>
    <property type="match status" value="1"/>
</dbReference>
<protein>
    <submittedName>
        <fullName evidence="5">Transcriptional regulator, MarR family</fullName>
    </submittedName>
</protein>
<dbReference type="PRINTS" id="PR00598">
    <property type="entry name" value="HTHMARR"/>
</dbReference>